<sequence length="1019" mass="113820">MGWYFGRRHSVSGEAPEEDGLANSQRPRRMSMPNPRTQQQQSRGRGVIQDLLRRHRDCPDDPDPDPTTGIRREPCQTDASSSVKSCDANTRADSPRPTEEKPKAKAKAHSEHVETRAKKADAKPSASYQLTKEDAETLFSGAPYFLLEKGKHGHYYPQVIFPFDDHDPSIQNLWDRRPLPHPAYTICTLHAHLPVPDKWVIEGDAPVYLNRWKRTGAPKRATFDIGIFETPNMLGNNGKDPGTIGFRTYLELPVGDAVRYVGPERPRPIADYFHLGAMPAAEAYDLMEHYNDPYSLCQDGTVHDRKRLLCDGPSAWRRIGVRDIDLRTLVERLQFLTTFRYEILHSQKTTTILDKESCRELYTGLFTRFLYPPSHFMLVDVSNPHSLKVQIKALTTVLGTPGAWVNFCLPEWRLRVGQILWEAAPHVDGDFLNPNSCDKPWMHPTLERKWLLVQMLLSAELLLRLDATVRVGILDSSSNLHVSARDMQDFDRLRNGQVDWCLVTVRRFMDAFSIAYCADEPEPPRTASSMSLHSLSHEKNDKGEKPRHHHRWLEALTHRSSSPSLAKLHVESAWRCHLTPSHIEVQIQGLTVFAEAIGWPGARDLRAHLRSKLEAENSADIIADAFSRPMTPTPLGETDAPFEKDEMYSRSLSRRRILLHDASASDKDPHQIGGWITRSWLSGFVAPGELINHLLMATVLENDPAARATLGRIANLYGGFAYRGRSYWSQECIVGRVLCCLEGARACLGWSSSAVVPRDSQTFEPLDNTWFEVSVVAPPGNGNAGKPRIKHGNKLSYESTPLGLGDLTSGAYSLPVDAPLDEDASRIRFDSLAFSGKEAHPLKGRPQVVAHKTSMSFSLTTDAASPDGAASIKVLFPLTYNVRFVASHECRPPGGFVSYQGQTPPTPLHHHRLPGHPLHRTYAYKFVPIAALRGSHSQELFFGNIGVGRYEVMVVDARGSCEKEAFARAWCASAGYDAIIGRAKRTCLACCIREARAISVKVVIRVGGGLSRPTSIQTV</sequence>
<evidence type="ECO:0000256" key="1">
    <source>
        <dbReference type="SAM" id="MobiDB-lite"/>
    </source>
</evidence>
<dbReference type="OrthoDB" id="20872at2759"/>
<feature type="region of interest" description="Disordered" evidence="1">
    <location>
        <begin position="1"/>
        <end position="128"/>
    </location>
</feature>
<feature type="compositionally biased region" description="Basic and acidic residues" evidence="1">
    <location>
        <begin position="535"/>
        <end position="544"/>
    </location>
</feature>
<feature type="compositionally biased region" description="Basic residues" evidence="1">
    <location>
        <begin position="1"/>
        <end position="10"/>
    </location>
</feature>
<feature type="compositionally biased region" description="Polar residues" evidence="1">
    <location>
        <begin position="77"/>
        <end position="92"/>
    </location>
</feature>
<protein>
    <submittedName>
        <fullName evidence="2">Uncharacterized protein</fullName>
    </submittedName>
</protein>
<comment type="caution">
    <text evidence="2">The sequence shown here is derived from an EMBL/GenBank/DDBJ whole genome shotgun (WGS) entry which is preliminary data.</text>
</comment>
<gene>
    <name evidence="2" type="ORF">ATEIFO6365_0014024900</name>
</gene>
<evidence type="ECO:0000313" key="2">
    <source>
        <dbReference type="EMBL" id="GFF21317.1"/>
    </source>
</evidence>
<accession>A0A5M3Z7H4</accession>
<keyword evidence="3" id="KW-1185">Reference proteome</keyword>
<feature type="compositionally biased region" description="Polar residues" evidence="1">
    <location>
        <begin position="34"/>
        <end position="43"/>
    </location>
</feature>
<name>A0A5M3Z7H4_ASPTE</name>
<dbReference type="PANTHER" id="PTHR42345">
    <property type="entry name" value="TPR_REGION DOMAIN-CONTAINING PROTEIN"/>
    <property type="match status" value="1"/>
</dbReference>
<evidence type="ECO:0000313" key="3">
    <source>
        <dbReference type="Proteomes" id="UP000452235"/>
    </source>
</evidence>
<dbReference type="VEuPathDB" id="FungiDB:ATEG_07266"/>
<feature type="region of interest" description="Disordered" evidence="1">
    <location>
        <begin position="522"/>
        <end position="548"/>
    </location>
</feature>
<proteinExistence type="predicted"/>
<feature type="compositionally biased region" description="Basic and acidic residues" evidence="1">
    <location>
        <begin position="93"/>
        <end position="122"/>
    </location>
</feature>
<dbReference type="AlphaFoldDB" id="A0A5M3Z7H4"/>
<dbReference type="PANTHER" id="PTHR42345:SF2">
    <property type="entry name" value="HELICASE-LIKE PROTEIN"/>
    <property type="match status" value="1"/>
</dbReference>
<reference evidence="2 3" key="1">
    <citation type="submission" date="2020-01" db="EMBL/GenBank/DDBJ databases">
        <title>Aspergillus terreus IFO 6365 whole genome shotgun sequence.</title>
        <authorList>
            <person name="Kanamasa S."/>
            <person name="Takahashi H."/>
        </authorList>
    </citation>
    <scope>NUCLEOTIDE SEQUENCE [LARGE SCALE GENOMIC DNA]</scope>
    <source>
        <strain evidence="2 3">IFO 6365</strain>
    </source>
</reference>
<organism evidence="2 3">
    <name type="scientific">Aspergillus terreus</name>
    <dbReference type="NCBI Taxonomy" id="33178"/>
    <lineage>
        <taxon>Eukaryota</taxon>
        <taxon>Fungi</taxon>
        <taxon>Dikarya</taxon>
        <taxon>Ascomycota</taxon>
        <taxon>Pezizomycotina</taxon>
        <taxon>Eurotiomycetes</taxon>
        <taxon>Eurotiomycetidae</taxon>
        <taxon>Eurotiales</taxon>
        <taxon>Aspergillaceae</taxon>
        <taxon>Aspergillus</taxon>
        <taxon>Aspergillus subgen. Circumdati</taxon>
    </lineage>
</organism>
<dbReference type="Proteomes" id="UP000452235">
    <property type="component" value="Unassembled WGS sequence"/>
</dbReference>
<dbReference type="EMBL" id="BLJY01000014">
    <property type="protein sequence ID" value="GFF21317.1"/>
    <property type="molecule type" value="Genomic_DNA"/>
</dbReference>